<dbReference type="InterPro" id="IPR006179">
    <property type="entry name" value="5_nucleotidase/apyrase"/>
</dbReference>
<evidence type="ECO:0000313" key="6">
    <source>
        <dbReference type="Proteomes" id="UP000279911"/>
    </source>
</evidence>
<dbReference type="GO" id="GO:0030288">
    <property type="term" value="C:outer membrane-bounded periplasmic space"/>
    <property type="evidence" value="ECO:0007669"/>
    <property type="project" value="TreeGrafter"/>
</dbReference>
<dbReference type="Pfam" id="PF00149">
    <property type="entry name" value="Metallophos"/>
    <property type="match status" value="1"/>
</dbReference>
<dbReference type="InterPro" id="IPR036907">
    <property type="entry name" value="5'-Nucleotdase_C_sf"/>
</dbReference>
<dbReference type="GO" id="GO:0008768">
    <property type="term" value="F:UDP-sugar diphosphatase activity"/>
    <property type="evidence" value="ECO:0007669"/>
    <property type="project" value="TreeGrafter"/>
</dbReference>
<dbReference type="PANTHER" id="PTHR11575:SF23">
    <property type="entry name" value="5-NUCLEOTIDASE FAMILY PROTEIN"/>
    <property type="match status" value="1"/>
</dbReference>
<evidence type="ECO:0000313" key="5">
    <source>
        <dbReference type="EMBL" id="RSD26396.1"/>
    </source>
</evidence>
<dbReference type="Proteomes" id="UP000279911">
    <property type="component" value="Unassembled WGS sequence"/>
</dbReference>
<dbReference type="PANTHER" id="PTHR11575">
    <property type="entry name" value="5'-NUCLEOTIDASE-RELATED"/>
    <property type="match status" value="1"/>
</dbReference>
<dbReference type="InterPro" id="IPR011240">
    <property type="entry name" value="Pesterase_YunD"/>
</dbReference>
<feature type="domain" description="Calcineurin-like phosphoesterase" evidence="3">
    <location>
        <begin position="6"/>
        <end position="205"/>
    </location>
</feature>
<dbReference type="InterPro" id="IPR029052">
    <property type="entry name" value="Metallo-depent_PP-like"/>
</dbReference>
<reference evidence="6" key="1">
    <citation type="submission" date="2018-12" db="EMBL/GenBank/DDBJ databases">
        <title>Bacillus chawlae sp. nov., Bacillus glennii sp. nov., and Bacillus saganii sp. nov. Isolated from the Vehicle Assembly Building at Kennedy Space Center where the Viking Spacecraft were Assembled.</title>
        <authorList>
            <person name="Seuylemezian A."/>
            <person name="Vaishampayan P."/>
        </authorList>
    </citation>
    <scope>NUCLEOTIDE SEQUENCE [LARGE SCALE GENOMIC DNA]</scope>
    <source>
        <strain evidence="6">DSM 13966</strain>
    </source>
</reference>
<dbReference type="RefSeq" id="WP_125480729.1">
    <property type="nucleotide sequence ID" value="NZ_RSFW01000016.1"/>
</dbReference>
<proteinExistence type="inferred from homology"/>
<gene>
    <name evidence="5" type="ORF">EJA10_14420</name>
</gene>
<organism evidence="5 6">
    <name type="scientific">Mesobacillus subterraneus</name>
    <dbReference type="NCBI Taxonomy" id="285983"/>
    <lineage>
        <taxon>Bacteria</taxon>
        <taxon>Bacillati</taxon>
        <taxon>Bacillota</taxon>
        <taxon>Bacilli</taxon>
        <taxon>Bacillales</taxon>
        <taxon>Bacillaceae</taxon>
        <taxon>Mesobacillus</taxon>
    </lineage>
</organism>
<evidence type="ECO:0000256" key="1">
    <source>
        <dbReference type="ARBA" id="ARBA00022729"/>
    </source>
</evidence>
<dbReference type="GO" id="GO:0008253">
    <property type="term" value="F:5'-nucleotidase activity"/>
    <property type="evidence" value="ECO:0007669"/>
    <property type="project" value="TreeGrafter"/>
</dbReference>
<dbReference type="GO" id="GO:0009166">
    <property type="term" value="P:nucleotide catabolic process"/>
    <property type="evidence" value="ECO:0007669"/>
    <property type="project" value="InterPro"/>
</dbReference>
<feature type="domain" description="5'-Nucleotidase C-terminal" evidence="4">
    <location>
        <begin position="288"/>
        <end position="420"/>
    </location>
</feature>
<dbReference type="GO" id="GO:0000166">
    <property type="term" value="F:nucleotide binding"/>
    <property type="evidence" value="ECO:0007669"/>
    <property type="project" value="UniProtKB-KW"/>
</dbReference>
<dbReference type="Gene3D" id="3.60.21.10">
    <property type="match status" value="1"/>
</dbReference>
<dbReference type="AlphaFoldDB" id="A0A3R9DSJ8"/>
<comment type="caution">
    <text evidence="5">The sequence shown here is derived from an EMBL/GenBank/DDBJ whole genome shotgun (WGS) entry which is preliminary data.</text>
</comment>
<keyword evidence="2" id="KW-0547">Nucleotide-binding</keyword>
<evidence type="ECO:0000256" key="2">
    <source>
        <dbReference type="RuleBase" id="RU362119"/>
    </source>
</evidence>
<comment type="similarity">
    <text evidence="2">Belongs to the 5'-nucleotidase family.</text>
</comment>
<dbReference type="OrthoDB" id="9793179at2"/>
<dbReference type="PRINTS" id="PR01607">
    <property type="entry name" value="APYRASEFAMLY"/>
</dbReference>
<dbReference type="STRING" id="285983.UB32_03670"/>
<dbReference type="Pfam" id="PF02872">
    <property type="entry name" value="5_nucleotid_C"/>
    <property type="match status" value="1"/>
</dbReference>
<dbReference type="SUPFAM" id="SSF56300">
    <property type="entry name" value="Metallo-dependent phosphatases"/>
    <property type="match status" value="1"/>
</dbReference>
<name>A0A3R9DSJ8_9BACI</name>
<dbReference type="EMBL" id="RSFW01000016">
    <property type="protein sequence ID" value="RSD26396.1"/>
    <property type="molecule type" value="Genomic_DNA"/>
</dbReference>
<keyword evidence="1" id="KW-0732">Signal</keyword>
<accession>A0A3R9DSJ8</accession>
<evidence type="ECO:0000259" key="4">
    <source>
        <dbReference type="Pfam" id="PF02872"/>
    </source>
</evidence>
<dbReference type="InterPro" id="IPR008334">
    <property type="entry name" value="5'-Nucleotdase_C"/>
</dbReference>
<evidence type="ECO:0000259" key="3">
    <source>
        <dbReference type="Pfam" id="PF00149"/>
    </source>
</evidence>
<dbReference type="PIRSF" id="PIRSF036361">
    <property type="entry name" value="YunD"/>
    <property type="match status" value="1"/>
</dbReference>
<protein>
    <submittedName>
        <fullName evidence="5">Bifunctional metallophosphatase/5'-nucleotidase</fullName>
    </submittedName>
</protein>
<dbReference type="InterPro" id="IPR004843">
    <property type="entry name" value="Calcineurin-like_PHP"/>
</dbReference>
<dbReference type="CDD" id="cd00845">
    <property type="entry name" value="MPP_UshA_N_like"/>
    <property type="match status" value="1"/>
</dbReference>
<dbReference type="Gene3D" id="3.90.780.10">
    <property type="entry name" value="5'-Nucleotidase, C-terminal domain"/>
    <property type="match status" value="1"/>
</dbReference>
<dbReference type="SUPFAM" id="SSF55816">
    <property type="entry name" value="5'-nucleotidase (syn. UDP-sugar hydrolase), C-terminal domain"/>
    <property type="match status" value="1"/>
</dbReference>
<keyword evidence="2" id="KW-0378">Hydrolase</keyword>
<sequence>MEEIIHIYHTNDLHSHFEHWPRIHKLLAERRQWHEEAGDEVFFFDIGDHMDRWHPLSDATRGKANCSLLNQAGYDAATIGNNEGITLPFEDLDTMYLEKDFEMLVANLYYPDGSRPEWAKPYHIYITKSGTIIGVIGVTVNFARFYAQLGWKLNDPIEELKKCVQELKGKTDVIILLSHLGIHDDELIAGMFPEIDVILGGHTHHILHEGKEVGFTTLAGAGKYGYYTGHVTLQIDPDSKLILKKNASLYDMNEADQDEDEHNIAEDYFIEGKELLAEKVAYLPSDLKAEPLQHSELSKMLTQALREWCEADCSFMNAGMLLKGLDAGEVTKYDLLEICPHPINPCTVTLSGAELKEVLLQTRDEKWPHMQIKGLGFRGTVMGVMEYDGIEFRPKGNVLQIYINGSLVEPRRQYNLAIPDMFTFGRFFPEIQRAEEKEYWLPEFLRNLLEWKLAELYNAE</sequence>